<keyword evidence="2" id="KW-1185">Reference proteome</keyword>
<organism evidence="1 2">
    <name type="scientific">Pseudaquabacterium terrae</name>
    <dbReference type="NCBI Taxonomy" id="2732868"/>
    <lineage>
        <taxon>Bacteria</taxon>
        <taxon>Pseudomonadati</taxon>
        <taxon>Pseudomonadota</taxon>
        <taxon>Betaproteobacteria</taxon>
        <taxon>Burkholderiales</taxon>
        <taxon>Sphaerotilaceae</taxon>
        <taxon>Pseudaquabacterium</taxon>
    </lineage>
</organism>
<gene>
    <name evidence="1" type="ORF">HLB44_18535</name>
</gene>
<protein>
    <recommendedName>
        <fullName evidence="3">DUF2793 domain-containing protein</fullName>
    </recommendedName>
</protein>
<dbReference type="Proteomes" id="UP000737171">
    <property type="component" value="Unassembled WGS sequence"/>
</dbReference>
<reference evidence="1 2" key="1">
    <citation type="submission" date="2020-05" db="EMBL/GenBank/DDBJ databases">
        <title>Aquincola sp. isolate from soil.</title>
        <authorList>
            <person name="Han J."/>
            <person name="Kim D.-U."/>
        </authorList>
    </citation>
    <scope>NUCLEOTIDE SEQUENCE [LARGE SCALE GENOMIC DNA]</scope>
    <source>
        <strain evidence="1 2">S2</strain>
    </source>
</reference>
<accession>A0ABX2EK87</accession>
<comment type="caution">
    <text evidence="1">The sequence shown here is derived from an EMBL/GenBank/DDBJ whole genome shotgun (WGS) entry which is preliminary data.</text>
</comment>
<sequence length="126" mass="13778">MSLVTELVPGLVLHLDPKVLQQAGGQTTVPGAVKVQDKHFFACLSEDKGTWRLMPCYTSIGPERLPIEEKYKIGHHKWKSGTSYFHPKQVWTVSAAAIEAAALAGGDMSRPGARNWIDIANTPDLP</sequence>
<dbReference type="RefSeq" id="WP_173125227.1">
    <property type="nucleotide sequence ID" value="NZ_JABRWJ010000005.1"/>
</dbReference>
<evidence type="ECO:0008006" key="3">
    <source>
        <dbReference type="Google" id="ProtNLM"/>
    </source>
</evidence>
<evidence type="ECO:0000313" key="2">
    <source>
        <dbReference type="Proteomes" id="UP000737171"/>
    </source>
</evidence>
<dbReference type="EMBL" id="JABRWJ010000005">
    <property type="protein sequence ID" value="NRF68995.1"/>
    <property type="molecule type" value="Genomic_DNA"/>
</dbReference>
<name>A0ABX2EK87_9BURK</name>
<proteinExistence type="predicted"/>
<evidence type="ECO:0000313" key="1">
    <source>
        <dbReference type="EMBL" id="NRF68995.1"/>
    </source>
</evidence>